<reference evidence="1" key="2">
    <citation type="submission" date="2013-05" db="EMBL/GenBank/DDBJ databases">
        <authorList>
            <person name="Carter J.-M."/>
            <person name="Baker S.C."/>
            <person name="Pink R."/>
            <person name="Carter D.R.F."/>
            <person name="Collins A."/>
            <person name="Tomlin J."/>
            <person name="Gibbs M."/>
            <person name="Breuker C.J."/>
        </authorList>
    </citation>
    <scope>NUCLEOTIDE SEQUENCE</scope>
    <source>
        <tissue evidence="1">Ovary</tissue>
    </source>
</reference>
<sequence length="68" mass="7710">NSRGIRGPYRRFYRQAEGPGRCLVPLFTYTQHTGHRCVLGVINGLVFGQDGCLDERLDAVGGHRPRRR</sequence>
<organism evidence="1">
    <name type="scientific">Pararge aegeria</name>
    <name type="common">speckled wood butterfly</name>
    <dbReference type="NCBI Taxonomy" id="116150"/>
    <lineage>
        <taxon>Eukaryota</taxon>
        <taxon>Metazoa</taxon>
        <taxon>Ecdysozoa</taxon>
        <taxon>Arthropoda</taxon>
        <taxon>Hexapoda</taxon>
        <taxon>Insecta</taxon>
        <taxon>Pterygota</taxon>
        <taxon>Neoptera</taxon>
        <taxon>Endopterygota</taxon>
        <taxon>Lepidoptera</taxon>
        <taxon>Glossata</taxon>
        <taxon>Ditrysia</taxon>
        <taxon>Papilionoidea</taxon>
        <taxon>Nymphalidae</taxon>
        <taxon>Satyrinae</taxon>
        <taxon>Satyrini</taxon>
        <taxon>Parargina</taxon>
        <taxon>Pararge</taxon>
    </lineage>
</organism>
<proteinExistence type="predicted"/>
<name>S4PR56_9NEOP</name>
<protein>
    <submittedName>
        <fullName evidence="1">Uncharacterized protein</fullName>
    </submittedName>
</protein>
<feature type="non-terminal residue" evidence="1">
    <location>
        <position position="68"/>
    </location>
</feature>
<reference evidence="1" key="1">
    <citation type="journal article" date="2013" name="BMC Genomics">
        <title>Unscrambling butterfly oogenesis.</title>
        <authorList>
            <person name="Carter J.M."/>
            <person name="Baker S.C."/>
            <person name="Pink R."/>
            <person name="Carter D.R."/>
            <person name="Collins A."/>
            <person name="Tomlin J."/>
            <person name="Gibbs M."/>
            <person name="Breuker C.J."/>
        </authorList>
    </citation>
    <scope>NUCLEOTIDE SEQUENCE</scope>
    <source>
        <tissue evidence="1">Ovary</tissue>
    </source>
</reference>
<feature type="non-terminal residue" evidence="1">
    <location>
        <position position="1"/>
    </location>
</feature>
<dbReference type="EMBL" id="GAIX01015023">
    <property type="protein sequence ID" value="JAA77537.1"/>
    <property type="molecule type" value="Transcribed_RNA"/>
</dbReference>
<dbReference type="AlphaFoldDB" id="S4PR56"/>
<evidence type="ECO:0000313" key="1">
    <source>
        <dbReference type="EMBL" id="JAA77537.1"/>
    </source>
</evidence>
<accession>S4PR56</accession>